<dbReference type="EMBL" id="MU858268">
    <property type="protein sequence ID" value="KAK4207884.1"/>
    <property type="molecule type" value="Genomic_DNA"/>
</dbReference>
<dbReference type="Proteomes" id="UP001301769">
    <property type="component" value="Unassembled WGS sequence"/>
</dbReference>
<keyword evidence="2" id="KW-1185">Reference proteome</keyword>
<reference evidence="1" key="1">
    <citation type="journal article" date="2023" name="Mol. Phylogenet. Evol.">
        <title>Genome-scale phylogeny and comparative genomics of the fungal order Sordariales.</title>
        <authorList>
            <person name="Hensen N."/>
            <person name="Bonometti L."/>
            <person name="Westerberg I."/>
            <person name="Brannstrom I.O."/>
            <person name="Guillou S."/>
            <person name="Cros-Aarteil S."/>
            <person name="Calhoun S."/>
            <person name="Haridas S."/>
            <person name="Kuo A."/>
            <person name="Mondo S."/>
            <person name="Pangilinan J."/>
            <person name="Riley R."/>
            <person name="LaButti K."/>
            <person name="Andreopoulos B."/>
            <person name="Lipzen A."/>
            <person name="Chen C."/>
            <person name="Yan M."/>
            <person name="Daum C."/>
            <person name="Ng V."/>
            <person name="Clum A."/>
            <person name="Steindorff A."/>
            <person name="Ohm R.A."/>
            <person name="Martin F."/>
            <person name="Silar P."/>
            <person name="Natvig D.O."/>
            <person name="Lalanne C."/>
            <person name="Gautier V."/>
            <person name="Ament-Velasquez S.L."/>
            <person name="Kruys A."/>
            <person name="Hutchinson M.I."/>
            <person name="Powell A.J."/>
            <person name="Barry K."/>
            <person name="Miller A.N."/>
            <person name="Grigoriev I.V."/>
            <person name="Debuchy R."/>
            <person name="Gladieux P."/>
            <person name="Hiltunen Thoren M."/>
            <person name="Johannesson H."/>
        </authorList>
    </citation>
    <scope>NUCLEOTIDE SEQUENCE</scope>
    <source>
        <strain evidence="1">PSN293</strain>
    </source>
</reference>
<name>A0AAN6XWB1_9PEZI</name>
<reference evidence="1" key="2">
    <citation type="submission" date="2023-05" db="EMBL/GenBank/DDBJ databases">
        <authorList>
            <consortium name="Lawrence Berkeley National Laboratory"/>
            <person name="Steindorff A."/>
            <person name="Hensen N."/>
            <person name="Bonometti L."/>
            <person name="Westerberg I."/>
            <person name="Brannstrom I.O."/>
            <person name="Guillou S."/>
            <person name="Cros-Aarteil S."/>
            <person name="Calhoun S."/>
            <person name="Haridas S."/>
            <person name="Kuo A."/>
            <person name="Mondo S."/>
            <person name="Pangilinan J."/>
            <person name="Riley R."/>
            <person name="Labutti K."/>
            <person name="Andreopoulos B."/>
            <person name="Lipzen A."/>
            <person name="Chen C."/>
            <person name="Yanf M."/>
            <person name="Daum C."/>
            <person name="Ng V."/>
            <person name="Clum A."/>
            <person name="Ohm R."/>
            <person name="Martin F."/>
            <person name="Silar P."/>
            <person name="Natvig D."/>
            <person name="Lalanne C."/>
            <person name="Gautier V."/>
            <person name="Ament-Velasquez S.L."/>
            <person name="Kruys A."/>
            <person name="Hutchinson M.I."/>
            <person name="Powell A.J."/>
            <person name="Barry K."/>
            <person name="Miller A.N."/>
            <person name="Grigoriev I.V."/>
            <person name="Debuchy R."/>
            <person name="Gladieux P."/>
            <person name="Thoren M.H."/>
            <person name="Johannesson H."/>
        </authorList>
    </citation>
    <scope>NUCLEOTIDE SEQUENCE</scope>
    <source>
        <strain evidence="1">PSN293</strain>
    </source>
</reference>
<sequence>MADPFGILGVIGVATQLIQISVQFGLDWKDAPSNARAFFFELESLRTVLRETHN</sequence>
<accession>A0AAN6XWB1</accession>
<protein>
    <submittedName>
        <fullName evidence="1">Uncharacterized protein</fullName>
    </submittedName>
</protein>
<gene>
    <name evidence="1" type="ORF">QBC37DRAFT_255020</name>
</gene>
<evidence type="ECO:0000313" key="2">
    <source>
        <dbReference type="Proteomes" id="UP001301769"/>
    </source>
</evidence>
<feature type="non-terminal residue" evidence="1">
    <location>
        <position position="54"/>
    </location>
</feature>
<evidence type="ECO:0000313" key="1">
    <source>
        <dbReference type="EMBL" id="KAK4207884.1"/>
    </source>
</evidence>
<comment type="caution">
    <text evidence="1">The sequence shown here is derived from an EMBL/GenBank/DDBJ whole genome shotgun (WGS) entry which is preliminary data.</text>
</comment>
<dbReference type="AlphaFoldDB" id="A0AAN6XWB1"/>
<organism evidence="1 2">
    <name type="scientific">Rhypophila decipiens</name>
    <dbReference type="NCBI Taxonomy" id="261697"/>
    <lineage>
        <taxon>Eukaryota</taxon>
        <taxon>Fungi</taxon>
        <taxon>Dikarya</taxon>
        <taxon>Ascomycota</taxon>
        <taxon>Pezizomycotina</taxon>
        <taxon>Sordariomycetes</taxon>
        <taxon>Sordariomycetidae</taxon>
        <taxon>Sordariales</taxon>
        <taxon>Naviculisporaceae</taxon>
        <taxon>Rhypophila</taxon>
    </lineage>
</organism>
<proteinExistence type="predicted"/>